<comment type="caution">
    <text evidence="1">The sequence shown here is derived from an EMBL/GenBank/DDBJ whole genome shotgun (WGS) entry which is preliminary data.</text>
</comment>
<evidence type="ECO:0000313" key="1">
    <source>
        <dbReference type="EMBL" id="GIY79072.1"/>
    </source>
</evidence>
<evidence type="ECO:0000313" key="2">
    <source>
        <dbReference type="Proteomes" id="UP001054945"/>
    </source>
</evidence>
<sequence length="153" mass="17654">MDKNADSDVMSKSGMFVRIMDHCLFPSGYPYFDLHKVHFIFMEPMLYVVFIRVNKGNFVFTTNDHLSRYFLYADRSVCFNHKMDTPYGFFSVSLYLSMSGGFFWLSGNSTLFLEFFFGIPSPFLGSDVRFAGKFDTSPALGKSFLEEKPPIRT</sequence>
<accession>A0AAV4W8L2</accession>
<gene>
    <name evidence="1" type="ORF">CEXT_388481</name>
</gene>
<dbReference type="Proteomes" id="UP001054945">
    <property type="component" value="Unassembled WGS sequence"/>
</dbReference>
<organism evidence="1 2">
    <name type="scientific">Caerostris extrusa</name>
    <name type="common">Bark spider</name>
    <name type="synonym">Caerostris bankana</name>
    <dbReference type="NCBI Taxonomy" id="172846"/>
    <lineage>
        <taxon>Eukaryota</taxon>
        <taxon>Metazoa</taxon>
        <taxon>Ecdysozoa</taxon>
        <taxon>Arthropoda</taxon>
        <taxon>Chelicerata</taxon>
        <taxon>Arachnida</taxon>
        <taxon>Araneae</taxon>
        <taxon>Araneomorphae</taxon>
        <taxon>Entelegynae</taxon>
        <taxon>Araneoidea</taxon>
        <taxon>Araneidae</taxon>
        <taxon>Caerostris</taxon>
    </lineage>
</organism>
<dbReference type="AlphaFoldDB" id="A0AAV4W8L2"/>
<keyword evidence="2" id="KW-1185">Reference proteome</keyword>
<reference evidence="1 2" key="1">
    <citation type="submission" date="2021-06" db="EMBL/GenBank/DDBJ databases">
        <title>Caerostris extrusa draft genome.</title>
        <authorList>
            <person name="Kono N."/>
            <person name="Arakawa K."/>
        </authorList>
    </citation>
    <scope>NUCLEOTIDE SEQUENCE [LARGE SCALE GENOMIC DNA]</scope>
</reference>
<protein>
    <submittedName>
        <fullName evidence="1">Uncharacterized protein</fullName>
    </submittedName>
</protein>
<name>A0AAV4W8L2_CAEEX</name>
<dbReference type="EMBL" id="BPLR01015844">
    <property type="protein sequence ID" value="GIY79072.1"/>
    <property type="molecule type" value="Genomic_DNA"/>
</dbReference>
<proteinExistence type="predicted"/>